<sequence length="84" mass="9436">MILLKLAATNANRIAGSDSSMIKVFKRNLRLAQIMCAIGWRQLKLDLNDLEVDLVASFLRLLESHIPITGDGDKVEWRLKWSGG</sequence>
<reference evidence="1 2" key="1">
    <citation type="submission" date="2024-01" db="EMBL/GenBank/DDBJ databases">
        <title>A telomere-to-telomere, gap-free genome of sweet tea (Lithocarpus litseifolius).</title>
        <authorList>
            <person name="Zhou J."/>
        </authorList>
    </citation>
    <scope>NUCLEOTIDE SEQUENCE [LARGE SCALE GENOMIC DNA]</scope>
    <source>
        <strain evidence="1">Zhou-2022a</strain>
        <tissue evidence="1">Leaf</tissue>
    </source>
</reference>
<protein>
    <submittedName>
        <fullName evidence="1">Uncharacterized protein</fullName>
    </submittedName>
</protein>
<accession>A0AAW2BHA5</accession>
<dbReference type="AlphaFoldDB" id="A0AAW2BHA5"/>
<dbReference type="EMBL" id="JAZDWU010000011">
    <property type="protein sequence ID" value="KAK9985385.1"/>
    <property type="molecule type" value="Genomic_DNA"/>
</dbReference>
<evidence type="ECO:0000313" key="2">
    <source>
        <dbReference type="Proteomes" id="UP001459277"/>
    </source>
</evidence>
<name>A0AAW2BHA5_9ROSI</name>
<comment type="caution">
    <text evidence="1">The sequence shown here is derived from an EMBL/GenBank/DDBJ whole genome shotgun (WGS) entry which is preliminary data.</text>
</comment>
<dbReference type="Proteomes" id="UP001459277">
    <property type="component" value="Unassembled WGS sequence"/>
</dbReference>
<evidence type="ECO:0000313" key="1">
    <source>
        <dbReference type="EMBL" id="KAK9985385.1"/>
    </source>
</evidence>
<keyword evidence="2" id="KW-1185">Reference proteome</keyword>
<proteinExistence type="predicted"/>
<organism evidence="1 2">
    <name type="scientific">Lithocarpus litseifolius</name>
    <dbReference type="NCBI Taxonomy" id="425828"/>
    <lineage>
        <taxon>Eukaryota</taxon>
        <taxon>Viridiplantae</taxon>
        <taxon>Streptophyta</taxon>
        <taxon>Embryophyta</taxon>
        <taxon>Tracheophyta</taxon>
        <taxon>Spermatophyta</taxon>
        <taxon>Magnoliopsida</taxon>
        <taxon>eudicotyledons</taxon>
        <taxon>Gunneridae</taxon>
        <taxon>Pentapetalae</taxon>
        <taxon>rosids</taxon>
        <taxon>fabids</taxon>
        <taxon>Fagales</taxon>
        <taxon>Fagaceae</taxon>
        <taxon>Lithocarpus</taxon>
    </lineage>
</organism>
<gene>
    <name evidence="1" type="ORF">SO802_030336</name>
</gene>